<sequence length="698" mass="76939">MAWLLYWLGEIRWLSLLSLFVAAVVIVAVYLVQYGLSTLGRRGETPPPAPLSELLQGDEDALFAWLLSLNSWRREWQKAWITALNWEAKLREEDSRIFTFEEDAASQPLELVVQRVVSVIKSPEEKVVSCNIAGNAIQFIVNVIHPSLAPAECRSYRVKLSPFHLQLELSMKAREEDIQVKWSFIHTSETNTEVKPIILQQVQTDGNTTASKKLKGILQNLINSASPSMILSTKSTDVKAIQNVQNTGTLPQGTSPPKPPRAHELKLLMKNIKATLASQSTESSINPVCIVQLNDPLQKFCGSVANNSTDLSWKEEFIFELNAKSKDLQIKVFENGEMDSGFSALATVPLDLFRKQPSGQKSFTLNCNLNSNSPSVGFVSADFSYIEPSESRHLKVPATLAKVEKDRTVMPCGTVVTTVTSVKAKPLIEGRSSALHSDSPARSPVKMKVIEKDLSIQAIQCRKASVSKALSSSDTELLVLNGTDPVAEVAIRQLSESAKQKLKSPRKKSTIIISGVSKTNLSQDCEAALMMDYAAAMDGSYVQNDTTALKESVAQSPPDEELSLSASQTLPSHEDTQENSHDAWTLDDSSQQWQSNALLDHDCDKVSESSISISESGTVKKSKGGIFKKGARLFFLRRHHQKDPGMSQSHNDLIYLQQPTSDGTRRKGGTLTRILNKKILYKSKSKNKLNGTSVEPCT</sequence>
<organism evidence="4 5">
    <name type="scientific">Gekko japonicus</name>
    <name type="common">Schlegel's Japanese gecko</name>
    <dbReference type="NCBI Taxonomy" id="146911"/>
    <lineage>
        <taxon>Eukaryota</taxon>
        <taxon>Metazoa</taxon>
        <taxon>Chordata</taxon>
        <taxon>Craniata</taxon>
        <taxon>Vertebrata</taxon>
        <taxon>Euteleostomi</taxon>
        <taxon>Lepidosauria</taxon>
        <taxon>Squamata</taxon>
        <taxon>Bifurcata</taxon>
        <taxon>Gekkota</taxon>
        <taxon>Gekkonidae</taxon>
        <taxon>Gekkoninae</taxon>
        <taxon>Gekko</taxon>
    </lineage>
</organism>
<keyword evidence="4" id="KW-1185">Reference proteome</keyword>
<keyword evidence="2" id="KW-0812">Transmembrane</keyword>
<dbReference type="PANTHER" id="PTHR21119:SF7">
    <property type="entry name" value="C2 DOMAIN-CONTAINING PROTEIN 2"/>
    <property type="match status" value="1"/>
</dbReference>
<dbReference type="GeneID" id="107112596"/>
<proteinExistence type="predicted"/>
<gene>
    <name evidence="5" type="primary">C2CD2</name>
</gene>
<dbReference type="InterPro" id="IPR035892">
    <property type="entry name" value="C2_domain_sf"/>
</dbReference>
<keyword evidence="2" id="KW-0472">Membrane</keyword>
<dbReference type="Pfam" id="PF18696">
    <property type="entry name" value="SMP_C2CD2L"/>
    <property type="match status" value="1"/>
</dbReference>
<dbReference type="Proteomes" id="UP000694871">
    <property type="component" value="Unplaced"/>
</dbReference>
<dbReference type="CDD" id="cd21682">
    <property type="entry name" value="SMP_C2CD2"/>
    <property type="match status" value="1"/>
</dbReference>
<evidence type="ECO:0000259" key="3">
    <source>
        <dbReference type="PROSITE" id="PS50004"/>
    </source>
</evidence>
<keyword evidence="2" id="KW-1133">Transmembrane helix</keyword>
<dbReference type="InterPro" id="IPR000008">
    <property type="entry name" value="C2_dom"/>
</dbReference>
<feature type="compositionally biased region" description="Basic and acidic residues" evidence="1">
    <location>
        <begin position="572"/>
        <end position="581"/>
    </location>
</feature>
<dbReference type="PANTHER" id="PTHR21119">
    <property type="entry name" value="C2 DOMAIN-CONTAINING PROTEIN"/>
    <property type="match status" value="1"/>
</dbReference>
<evidence type="ECO:0000313" key="4">
    <source>
        <dbReference type="Proteomes" id="UP000694871"/>
    </source>
</evidence>
<dbReference type="InterPro" id="IPR040885">
    <property type="entry name" value="SMP_C2CD2L"/>
</dbReference>
<accession>A0ABM1K6B1</accession>
<evidence type="ECO:0000313" key="5">
    <source>
        <dbReference type="RefSeq" id="XP_015269248.1"/>
    </source>
</evidence>
<dbReference type="InterPro" id="IPR039934">
    <property type="entry name" value="C2CD2/C2CD2L"/>
</dbReference>
<name>A0ABM1K6B1_GEKJA</name>
<dbReference type="Pfam" id="PF00168">
    <property type="entry name" value="C2"/>
    <property type="match status" value="1"/>
</dbReference>
<dbReference type="SUPFAM" id="SSF49562">
    <property type="entry name" value="C2 domain (Calcium/lipid-binding domain, CaLB)"/>
    <property type="match status" value="1"/>
</dbReference>
<evidence type="ECO:0000256" key="2">
    <source>
        <dbReference type="SAM" id="Phobius"/>
    </source>
</evidence>
<protein>
    <submittedName>
        <fullName evidence="5">C2 domain-containing protein 2</fullName>
    </submittedName>
</protein>
<evidence type="ECO:0000256" key="1">
    <source>
        <dbReference type="SAM" id="MobiDB-lite"/>
    </source>
</evidence>
<dbReference type="Gene3D" id="2.60.40.150">
    <property type="entry name" value="C2 domain"/>
    <property type="match status" value="1"/>
</dbReference>
<dbReference type="RefSeq" id="XP_015269248.1">
    <property type="nucleotide sequence ID" value="XM_015413762.1"/>
</dbReference>
<feature type="transmembrane region" description="Helical" evidence="2">
    <location>
        <begin position="12"/>
        <end position="32"/>
    </location>
</feature>
<dbReference type="PROSITE" id="PS50004">
    <property type="entry name" value="C2"/>
    <property type="match status" value="1"/>
</dbReference>
<reference evidence="5" key="1">
    <citation type="submission" date="2025-08" db="UniProtKB">
        <authorList>
            <consortium name="RefSeq"/>
        </authorList>
    </citation>
    <scope>IDENTIFICATION</scope>
</reference>
<feature type="domain" description="C2" evidence="3">
    <location>
        <begin position="246"/>
        <end position="365"/>
    </location>
</feature>
<feature type="region of interest" description="Disordered" evidence="1">
    <location>
        <begin position="549"/>
        <end position="587"/>
    </location>
</feature>